<dbReference type="EMBL" id="JAPDIA010000009">
    <property type="protein sequence ID" value="MDG0813855.1"/>
    <property type="molecule type" value="Genomic_DNA"/>
</dbReference>
<evidence type="ECO:0000313" key="3">
    <source>
        <dbReference type="Proteomes" id="UP001153404"/>
    </source>
</evidence>
<gene>
    <name evidence="2" type="ORF">OMP40_34675</name>
</gene>
<organism evidence="2 3">
    <name type="scientific">Cohnella rhizosphaerae</name>
    <dbReference type="NCBI Taxonomy" id="1457232"/>
    <lineage>
        <taxon>Bacteria</taxon>
        <taxon>Bacillati</taxon>
        <taxon>Bacillota</taxon>
        <taxon>Bacilli</taxon>
        <taxon>Bacillales</taxon>
        <taxon>Paenibacillaceae</taxon>
        <taxon>Cohnella</taxon>
    </lineage>
</organism>
<evidence type="ECO:0000313" key="2">
    <source>
        <dbReference type="EMBL" id="MDG0813855.1"/>
    </source>
</evidence>
<feature type="chain" id="PRO_5040787232" evidence="1">
    <location>
        <begin position="25"/>
        <end position="387"/>
    </location>
</feature>
<proteinExistence type="predicted"/>
<dbReference type="RefSeq" id="WP_277538303.1">
    <property type="nucleotide sequence ID" value="NZ_JAPDIA010000009.1"/>
</dbReference>
<dbReference type="AlphaFoldDB" id="A0A9X4KYX3"/>
<keyword evidence="1" id="KW-0732">Signal</keyword>
<evidence type="ECO:0000256" key="1">
    <source>
        <dbReference type="SAM" id="SignalP"/>
    </source>
</evidence>
<name>A0A9X4KYX3_9BACL</name>
<protein>
    <submittedName>
        <fullName evidence="2">Uncharacterized protein</fullName>
    </submittedName>
</protein>
<feature type="signal peptide" evidence="1">
    <location>
        <begin position="1"/>
        <end position="24"/>
    </location>
</feature>
<reference evidence="2" key="1">
    <citation type="submission" date="2022-10" db="EMBL/GenBank/DDBJ databases">
        <title>Comparative genomic analysis of Cohnella hashimotonis sp. nov., isolated from the International Space Station.</title>
        <authorList>
            <person name="Simpson A."/>
            <person name="Venkateswaran K."/>
        </authorList>
    </citation>
    <scope>NUCLEOTIDE SEQUENCE</scope>
    <source>
        <strain evidence="2">DSM 28161</strain>
    </source>
</reference>
<keyword evidence="3" id="KW-1185">Reference proteome</keyword>
<dbReference type="Proteomes" id="UP001153404">
    <property type="component" value="Unassembled WGS sequence"/>
</dbReference>
<accession>A0A9X4KYX3</accession>
<sequence>MASKLKKAAAVLCTAMLAAGGTIVSPPKPFAPVAHAAWSPPVIQYPASVYWGGYSNNDQLVQDGARWEYVKKYADGFHFHTAYWGSDVRSLDTGLKFAWALGPYKPQFTAEGGLPHPALPADGSIGNIGTLTGQGDANAAQIIGSWGVRVNEVITNYNLYMTKMIKNAKPDYNSQDLLAALTGDRATYPETAAQNDYWVDYFKEIVKSDPDIRYSHFNSPVYLSWYGYPAVSDSFMNFRDVSVTGDQFIQSAFKAANDDLGKKMTAFASDMPYGYYTTYNQAAKLQAYESWLHANGYLHSLTINADSLDSLTPAQQDQQYYNDSMAYVKKVSGRRGGGPIATCWNRGIRGPIRSFRRRPLIRIRTWSKTLSNTSRASRRTAVSRTSI</sequence>
<comment type="caution">
    <text evidence="2">The sequence shown here is derived from an EMBL/GenBank/DDBJ whole genome shotgun (WGS) entry which is preliminary data.</text>
</comment>